<feature type="region of interest" description="Disordered" evidence="15">
    <location>
        <begin position="202"/>
        <end position="228"/>
    </location>
</feature>
<dbReference type="AlphaFoldDB" id="A0A1A8GSZ0"/>
<feature type="transmembrane region" description="Helical" evidence="16">
    <location>
        <begin position="459"/>
        <end position="477"/>
    </location>
</feature>
<keyword evidence="7 16" id="KW-0812">Transmembrane</keyword>
<keyword evidence="10" id="KW-0539">Nucleus</keyword>
<evidence type="ECO:0000256" key="16">
    <source>
        <dbReference type="SAM" id="Phobius"/>
    </source>
</evidence>
<evidence type="ECO:0000256" key="5">
    <source>
        <dbReference type="ARBA" id="ARBA00012452"/>
    </source>
</evidence>
<feature type="compositionally biased region" description="Low complexity" evidence="15">
    <location>
        <begin position="116"/>
        <end position="135"/>
    </location>
</feature>
<comment type="similarity">
    <text evidence="3">Belongs to the INKA family.</text>
</comment>
<dbReference type="GO" id="GO:0016020">
    <property type="term" value="C:membrane"/>
    <property type="evidence" value="ECO:0007669"/>
    <property type="project" value="UniProtKB-SubCell"/>
</dbReference>
<reference evidence="18" key="2">
    <citation type="submission" date="2016-06" db="EMBL/GenBank/DDBJ databases">
        <title>The genome of a short-lived fish provides insights into sex chromosome evolution and the genetic control of aging.</title>
        <authorList>
            <person name="Reichwald K."/>
            <person name="Felder M."/>
            <person name="Petzold A."/>
            <person name="Koch P."/>
            <person name="Groth M."/>
            <person name="Platzer M."/>
        </authorList>
    </citation>
    <scope>NUCLEOTIDE SEQUENCE</scope>
    <source>
        <tissue evidence="18">Brain</tissue>
    </source>
</reference>
<feature type="region of interest" description="Disordered" evidence="15">
    <location>
        <begin position="257"/>
        <end position="284"/>
    </location>
</feature>
<accession>A0A1A8GSZ0</accession>
<dbReference type="SUPFAM" id="SSF161084">
    <property type="entry name" value="MAPEG domain-like"/>
    <property type="match status" value="1"/>
</dbReference>
<dbReference type="Pfam" id="PF15342">
    <property type="entry name" value="FAM212"/>
    <property type="match status" value="1"/>
</dbReference>
<dbReference type="Gene3D" id="1.20.120.550">
    <property type="entry name" value="Membrane associated eicosanoid/glutathione metabolism-like domain"/>
    <property type="match status" value="1"/>
</dbReference>
<evidence type="ECO:0000256" key="7">
    <source>
        <dbReference type="ARBA" id="ARBA00022692"/>
    </source>
</evidence>
<evidence type="ECO:0000256" key="9">
    <source>
        <dbReference type="ARBA" id="ARBA00023136"/>
    </source>
</evidence>
<evidence type="ECO:0000256" key="11">
    <source>
        <dbReference type="ARBA" id="ARBA00045406"/>
    </source>
</evidence>
<organism evidence="18">
    <name type="scientific">Nothobranchius korthausae</name>
    <dbReference type="NCBI Taxonomy" id="1143690"/>
    <lineage>
        <taxon>Eukaryota</taxon>
        <taxon>Metazoa</taxon>
        <taxon>Chordata</taxon>
        <taxon>Craniata</taxon>
        <taxon>Vertebrata</taxon>
        <taxon>Euteleostomi</taxon>
        <taxon>Actinopterygii</taxon>
        <taxon>Neopterygii</taxon>
        <taxon>Teleostei</taxon>
        <taxon>Neoteleostei</taxon>
        <taxon>Acanthomorphata</taxon>
        <taxon>Ovalentaria</taxon>
        <taxon>Atherinomorphae</taxon>
        <taxon>Cyprinodontiformes</taxon>
        <taxon>Nothobranchiidae</taxon>
        <taxon>Nothobranchius</taxon>
    </lineage>
</organism>
<dbReference type="InterPro" id="IPR029267">
    <property type="entry name" value="FAM212"/>
</dbReference>
<evidence type="ECO:0000256" key="13">
    <source>
        <dbReference type="ARBA" id="ARBA00070090"/>
    </source>
</evidence>
<dbReference type="InterPro" id="IPR023352">
    <property type="entry name" value="MAPEG-like_dom_sf"/>
</dbReference>
<evidence type="ECO:0000256" key="2">
    <source>
        <dbReference type="ARBA" id="ARBA00004141"/>
    </source>
</evidence>
<feature type="domain" description="FAM212" evidence="17">
    <location>
        <begin position="215"/>
        <end position="258"/>
    </location>
</feature>
<evidence type="ECO:0000256" key="6">
    <source>
        <dbReference type="ARBA" id="ARBA00022679"/>
    </source>
</evidence>
<gene>
    <name evidence="18" type="primary">FAM212B</name>
</gene>
<dbReference type="EMBL" id="HAEC01006031">
    <property type="protein sequence ID" value="SBQ74108.1"/>
    <property type="molecule type" value="Transcribed_RNA"/>
</dbReference>
<dbReference type="PANTHER" id="PTHR28615">
    <property type="entry name" value="PAK4-INHIBITOR INKA1-RELATED"/>
    <property type="match status" value="1"/>
</dbReference>
<name>A0A1A8GSZ0_9TELE</name>
<comment type="subunit">
    <text evidence="12">Interacts with PAK4.</text>
</comment>
<dbReference type="GO" id="GO:0005634">
    <property type="term" value="C:nucleus"/>
    <property type="evidence" value="ECO:0007669"/>
    <property type="project" value="UniProtKB-SubCell"/>
</dbReference>
<dbReference type="FunFam" id="3.30.200.20:FF:000319">
    <property type="entry name" value="Inka box actin regulator 2"/>
    <property type="match status" value="1"/>
</dbReference>
<evidence type="ECO:0000256" key="15">
    <source>
        <dbReference type="SAM" id="MobiDB-lite"/>
    </source>
</evidence>
<reference evidence="18" key="1">
    <citation type="submission" date="2016-05" db="EMBL/GenBank/DDBJ databases">
        <authorList>
            <person name="Lavstsen T."/>
            <person name="Jespersen J.S."/>
        </authorList>
    </citation>
    <scope>NUCLEOTIDE SEQUENCE</scope>
    <source>
        <tissue evidence="18">Brain</tissue>
    </source>
</reference>
<dbReference type="PANTHER" id="PTHR28615:SF2">
    <property type="entry name" value="PAK4-INHIBITOR INKA2"/>
    <property type="match status" value="1"/>
</dbReference>
<feature type="transmembrane region" description="Helical" evidence="16">
    <location>
        <begin position="483"/>
        <end position="501"/>
    </location>
</feature>
<evidence type="ECO:0000256" key="3">
    <source>
        <dbReference type="ARBA" id="ARBA00008302"/>
    </source>
</evidence>
<evidence type="ECO:0000259" key="17">
    <source>
        <dbReference type="Pfam" id="PF15342"/>
    </source>
</evidence>
<comment type="subcellular location">
    <subcellularLocation>
        <location evidence="2">Membrane</location>
        <topology evidence="2">Multi-pass membrane protein</topology>
    </subcellularLocation>
    <subcellularLocation>
        <location evidence="1">Nucleus</location>
    </subcellularLocation>
</comment>
<dbReference type="EC" id="2.5.1.18" evidence="5"/>
<dbReference type="GO" id="GO:0004364">
    <property type="term" value="F:glutathione transferase activity"/>
    <property type="evidence" value="ECO:0007669"/>
    <property type="project" value="UniProtKB-EC"/>
</dbReference>
<evidence type="ECO:0000313" key="18">
    <source>
        <dbReference type="EMBL" id="SBQ74108.1"/>
    </source>
</evidence>
<dbReference type="InterPro" id="IPR001129">
    <property type="entry name" value="Membr-assoc_MAPEG"/>
</dbReference>
<sequence>MDACLRRLKQELLSMREAGDGLHAQMNSMMGALQELKLLQVQTALENLDISGKPMNRGIPHLSSTVPPNSAAALASRQEHQFCFTHTMPEQPIPSPIASLRLSVESRNSLSRDDQSSSQNRSSMGTSSSSASSLESESETSERSGRAENEAELVPKRWSGYTAPQVDFYGPMVGNPPPEMHPQPQAPQHAREVDLPGILYSLSREGPSLDSDYSQDSADDGSDWTSSLMSRSRNRQPLVLGDNVFADLVGNWLDLPEVEREEGEEGEMRKRGEEQAMDGDADRPDTLAHPLHLSRSQEICRKFSLTTNIFKKFLRSVRPDRDKLLKERPGWMAPELPQGDLFKKPKKVVSKSSKGSFYLPFWANGQQGKGRPSAEERRAAEIPAAVMIRSEVFSCFVFYAVLLVIKMYVIAVLTGQLRLRKKAFANPEDALRHGGLQYYREDPYVERCRRAHHNDLENILPFLFLGAIYSLTGPSLSVARLHFLVFFICRVLHSIAYLLPLQAPARSVAYTIAQIPCISMAVQILISVMAYA</sequence>
<dbReference type="FunFam" id="1.20.120.550:FF:000002">
    <property type="entry name" value="Microsomal glutathione S-transferase 1"/>
    <property type="match status" value="1"/>
</dbReference>
<comment type="similarity">
    <text evidence="4">Belongs to the MAPEG family.</text>
</comment>
<dbReference type="InterPro" id="IPR039201">
    <property type="entry name" value="Inka"/>
</dbReference>
<feature type="compositionally biased region" description="Basic and acidic residues" evidence="15">
    <location>
        <begin position="140"/>
        <end position="155"/>
    </location>
</feature>
<feature type="compositionally biased region" description="Basic and acidic residues" evidence="15">
    <location>
        <begin position="266"/>
        <end position="284"/>
    </location>
</feature>
<evidence type="ECO:0000256" key="12">
    <source>
        <dbReference type="ARBA" id="ARBA00046852"/>
    </source>
</evidence>
<evidence type="ECO:0000256" key="14">
    <source>
        <dbReference type="ARBA" id="ARBA00072461"/>
    </source>
</evidence>
<dbReference type="Gene3D" id="3.30.200.20">
    <property type="entry name" value="Phosphorylase Kinase, domain 1"/>
    <property type="match status" value="1"/>
</dbReference>
<protein>
    <recommendedName>
        <fullName evidence="14">PAK4-inhibitor INKA2</fullName>
        <ecNumber evidence="5">2.5.1.18</ecNumber>
    </recommendedName>
    <alternativeName>
        <fullName evidence="13">PAK4-inhibitor inka2</fullName>
    </alternativeName>
</protein>
<feature type="transmembrane region" description="Helical" evidence="16">
    <location>
        <begin position="396"/>
        <end position="414"/>
    </location>
</feature>
<dbReference type="GO" id="GO:0030291">
    <property type="term" value="F:protein serine/threonine kinase inhibitor activity"/>
    <property type="evidence" value="ECO:0007669"/>
    <property type="project" value="InterPro"/>
</dbReference>
<feature type="compositionally biased region" description="Pro residues" evidence="15">
    <location>
        <begin position="174"/>
        <end position="185"/>
    </location>
</feature>
<keyword evidence="6" id="KW-0808">Transferase</keyword>
<feature type="region of interest" description="Disordered" evidence="15">
    <location>
        <begin position="105"/>
        <end position="189"/>
    </location>
</feature>
<evidence type="ECO:0000256" key="1">
    <source>
        <dbReference type="ARBA" id="ARBA00004123"/>
    </source>
</evidence>
<evidence type="ECO:0000256" key="8">
    <source>
        <dbReference type="ARBA" id="ARBA00022989"/>
    </source>
</evidence>
<comment type="function">
    <text evidence="11">Inhibitor of the serine/threonine-protein kinase PAK4. Acts by binding PAK4 in a substrate-like manner, inhibiting the protein kinase activity.</text>
</comment>
<keyword evidence="9 16" id="KW-0472">Membrane</keyword>
<proteinExistence type="inferred from homology"/>
<evidence type="ECO:0000256" key="10">
    <source>
        <dbReference type="ARBA" id="ARBA00023242"/>
    </source>
</evidence>
<dbReference type="GO" id="GO:0019901">
    <property type="term" value="F:protein kinase binding"/>
    <property type="evidence" value="ECO:0007669"/>
    <property type="project" value="TreeGrafter"/>
</dbReference>
<dbReference type="Pfam" id="PF01124">
    <property type="entry name" value="MAPEG"/>
    <property type="match status" value="1"/>
</dbReference>
<keyword evidence="8 16" id="KW-1133">Transmembrane helix</keyword>
<evidence type="ECO:0000256" key="4">
    <source>
        <dbReference type="ARBA" id="ARBA00010459"/>
    </source>
</evidence>
<feature type="transmembrane region" description="Helical" evidence="16">
    <location>
        <begin position="508"/>
        <end position="531"/>
    </location>
</feature>